<keyword evidence="2" id="KW-1185">Reference proteome</keyword>
<evidence type="ECO:0000313" key="1">
    <source>
        <dbReference type="EMBL" id="RCI05297.1"/>
    </source>
</evidence>
<proteinExistence type="predicted"/>
<organism evidence="1 2">
    <name type="scientific">Rhizopus stolonifer</name>
    <name type="common">Rhizopus nigricans</name>
    <dbReference type="NCBI Taxonomy" id="4846"/>
    <lineage>
        <taxon>Eukaryota</taxon>
        <taxon>Fungi</taxon>
        <taxon>Fungi incertae sedis</taxon>
        <taxon>Mucoromycota</taxon>
        <taxon>Mucoromycotina</taxon>
        <taxon>Mucoromycetes</taxon>
        <taxon>Mucorales</taxon>
        <taxon>Mucorineae</taxon>
        <taxon>Rhizopodaceae</taxon>
        <taxon>Rhizopus</taxon>
    </lineage>
</organism>
<name>A0A367KT28_RHIST</name>
<evidence type="ECO:0000313" key="2">
    <source>
        <dbReference type="Proteomes" id="UP000253551"/>
    </source>
</evidence>
<gene>
    <name evidence="1" type="ORF">CU098_006924</name>
</gene>
<accession>A0A367KT28</accession>
<reference evidence="1 2" key="1">
    <citation type="journal article" date="2018" name="G3 (Bethesda)">
        <title>Phylogenetic and Phylogenomic Definition of Rhizopus Species.</title>
        <authorList>
            <person name="Gryganskyi A.P."/>
            <person name="Golan J."/>
            <person name="Dolatabadi S."/>
            <person name="Mondo S."/>
            <person name="Robb S."/>
            <person name="Idnurm A."/>
            <person name="Muszewska A."/>
            <person name="Steczkiewicz K."/>
            <person name="Masonjones S."/>
            <person name="Liao H.L."/>
            <person name="Gajdeczka M.T."/>
            <person name="Anike F."/>
            <person name="Vuek A."/>
            <person name="Anishchenko I.M."/>
            <person name="Voigt K."/>
            <person name="de Hoog G.S."/>
            <person name="Smith M.E."/>
            <person name="Heitman J."/>
            <person name="Vilgalys R."/>
            <person name="Stajich J.E."/>
        </authorList>
    </citation>
    <scope>NUCLEOTIDE SEQUENCE [LARGE SCALE GENOMIC DNA]</scope>
    <source>
        <strain evidence="1 2">LSU 92-RS-03</strain>
    </source>
</reference>
<dbReference type="OrthoDB" id="3339358at2759"/>
<dbReference type="AlphaFoldDB" id="A0A367KT28"/>
<comment type="caution">
    <text evidence="1">The sequence shown here is derived from an EMBL/GenBank/DDBJ whole genome shotgun (WGS) entry which is preliminary data.</text>
</comment>
<dbReference type="Proteomes" id="UP000253551">
    <property type="component" value="Unassembled WGS sequence"/>
</dbReference>
<protein>
    <submittedName>
        <fullName evidence="1">Uncharacterized protein</fullName>
    </submittedName>
</protein>
<dbReference type="EMBL" id="PJQM01000425">
    <property type="protein sequence ID" value="RCI05297.1"/>
    <property type="molecule type" value="Genomic_DNA"/>
</dbReference>
<sequence length="222" mass="25489">MDIQDNYTLTYVYTHFTEHTEFDRAKDMFESRQYLKWVREEGHTLDQRTHVSKALDLAVKDSSTYIVLVEGDFPLCGSKAWHEVLNVIYSASIKSPNHCGVFVGTGGSGLFMKPDITKLVSKLLYKYLDLPPDIVIQQCLLGKLPECRQCSQTLVISKILLMYHIGYDTSTSLDKSYGKDELQCGWRHTSVRLISNHASIHAYSLFSFCQNGYIQDYYRTMV</sequence>
<dbReference type="STRING" id="4846.A0A367KT28"/>